<feature type="non-terminal residue" evidence="1">
    <location>
        <position position="1"/>
    </location>
</feature>
<name>W1IBJ1_9HYPO</name>
<accession>W1IBJ1</accession>
<keyword evidence="1" id="KW-0496">Mitochondrion</keyword>
<keyword evidence="1" id="KW-0830">Ubiquinone</keyword>
<gene>
    <name evidence="1" type="ORF">BN850_0138140</name>
</gene>
<dbReference type="EMBL" id="HG321345">
    <property type="protein sequence ID" value="CEF82688.1"/>
    <property type="molecule type" value="Genomic_DNA"/>
</dbReference>
<evidence type="ECO:0000313" key="1">
    <source>
        <dbReference type="EMBL" id="CDL73426.1"/>
    </source>
</evidence>
<sequence>YMEIRTPNDRVFRHKNVQRVLESTLRSNFAGQGNLSADIAYTGGWLSLDSARIAARVGRESGSGGSEGDNGSR</sequence>
<reference evidence="1" key="1">
    <citation type="submission" date="2013-05" db="EMBL/GenBank/DDBJ databases">
        <title>Draft genome sequences of six wheat associated Fusarium spp. isolates.</title>
        <authorList>
            <person name="Moolhuijzen P.M."/>
            <person name="Manners J.M."/>
            <person name="Wilcox S."/>
            <person name="Bellgard M.I."/>
            <person name="Gardiner D.M."/>
        </authorList>
    </citation>
    <scope>NUCLEOTIDE SEQUENCE</scope>
    <source>
        <strain evidence="1">CS3069</strain>
    </source>
</reference>
<proteinExistence type="predicted"/>
<geneLocation type="mitochondrion" evidence="1"/>
<protein>
    <submittedName>
        <fullName evidence="1">NADH-ubiquinone oxidoreductase 19.3 kDa subunit n1 TaxColletotrichum higginsianum IMI 349063 RepIDH1W4T7_COLHI</fullName>
    </submittedName>
</protein>
<organism evidence="1">
    <name type="scientific">Fusarium clavum</name>
    <dbReference type="NCBI Taxonomy" id="2594811"/>
    <lineage>
        <taxon>Eukaryota</taxon>
        <taxon>Fungi</taxon>
        <taxon>Dikarya</taxon>
        <taxon>Ascomycota</taxon>
        <taxon>Pezizomycotina</taxon>
        <taxon>Sordariomycetes</taxon>
        <taxon>Hypocreomycetidae</taxon>
        <taxon>Hypocreales</taxon>
        <taxon>Nectriaceae</taxon>
        <taxon>Fusarium</taxon>
        <taxon>Fusarium incarnatum-equiseti species complex</taxon>
    </lineage>
</organism>
<dbReference type="AlphaFoldDB" id="W1IBJ1"/>
<dbReference type="EMBL" id="CBMI010005097">
    <property type="protein sequence ID" value="CDL73426.1"/>
    <property type="molecule type" value="Genomic_DNA"/>
</dbReference>
<feature type="non-terminal residue" evidence="1">
    <location>
        <position position="73"/>
    </location>
</feature>